<feature type="domain" description="Metallo-beta-lactamase" evidence="1">
    <location>
        <begin position="260"/>
        <end position="335"/>
    </location>
</feature>
<dbReference type="Pfam" id="PF12706">
    <property type="entry name" value="Lactamase_B_2"/>
    <property type="match status" value="2"/>
</dbReference>
<dbReference type="SUPFAM" id="SSF56281">
    <property type="entry name" value="Metallo-hydrolase/oxidoreductase"/>
    <property type="match status" value="1"/>
</dbReference>
<dbReference type="InterPro" id="IPR036866">
    <property type="entry name" value="RibonucZ/Hydroxyglut_hydro"/>
</dbReference>
<dbReference type="OrthoDB" id="341300at2759"/>
<sequence length="406" mass="44270">MSAATYPPSPSSSSSFTAMGSIDALSNAMHTDEPVELILLGTGTSSTLPHVDCLTRPPTVKQCRACTATLRPDGRKNKRGNTSAVLRVRGRDGEPKTIVIDVGKSFMQSAVEWFPKYGLRHIDAVLITHGHADAMNGLDDLRGWTLGGAIQPHVDIYLTEETFESVKIAFPYLVQKEFATGGGDVPEFRWHFIADRQPFEIEGTGITVRPFAVPHGFCGAKRMKPAAILPDHGAPAFENSSSPWSSGLPGTPVATGVSTPTQEEFLCLGFIVQDAVTYMSDVSRIPPDVMDLLQSHRTPVLILDCLYLKPHKSHLSLQQSVEYARLLGAQRTYLVGFSHEVAHEEYETLLKAVGGRQIPPAEMSEAVERGLATLDLQGDRIWIRPGYDGLRVFVSADGRAMEAAEF</sequence>
<keyword evidence="3" id="KW-1185">Reference proteome</keyword>
<dbReference type="PANTHER" id="PTHR42663">
    <property type="entry name" value="HYDROLASE C777.06C-RELATED-RELATED"/>
    <property type="match status" value="1"/>
</dbReference>
<reference evidence="2 3" key="1">
    <citation type="journal article" date="2018" name="Biotechnol. Biofuels">
        <title>Integrative visual omics of the white-rot fungus Polyporus brumalis exposes the biotechnological potential of its oxidative enzymes for delignifying raw plant biomass.</title>
        <authorList>
            <person name="Miyauchi S."/>
            <person name="Rancon A."/>
            <person name="Drula E."/>
            <person name="Hage H."/>
            <person name="Chaduli D."/>
            <person name="Favel A."/>
            <person name="Grisel S."/>
            <person name="Henrissat B."/>
            <person name="Herpoel-Gimbert I."/>
            <person name="Ruiz-Duenas F.J."/>
            <person name="Chevret D."/>
            <person name="Hainaut M."/>
            <person name="Lin J."/>
            <person name="Wang M."/>
            <person name="Pangilinan J."/>
            <person name="Lipzen A."/>
            <person name="Lesage-Meessen L."/>
            <person name="Navarro D."/>
            <person name="Riley R."/>
            <person name="Grigoriev I.V."/>
            <person name="Zhou S."/>
            <person name="Raouche S."/>
            <person name="Rosso M.N."/>
        </authorList>
    </citation>
    <scope>NUCLEOTIDE SEQUENCE [LARGE SCALE GENOMIC DNA]</scope>
    <source>
        <strain evidence="2 3">BRFM 1820</strain>
    </source>
</reference>
<dbReference type="Gene3D" id="3.60.15.10">
    <property type="entry name" value="Ribonuclease Z/Hydroxyacylglutathione hydrolase-like"/>
    <property type="match status" value="1"/>
</dbReference>
<protein>
    <recommendedName>
        <fullName evidence="1">Metallo-beta-lactamase domain-containing protein</fullName>
    </recommendedName>
</protein>
<evidence type="ECO:0000313" key="2">
    <source>
        <dbReference type="EMBL" id="RDX56205.1"/>
    </source>
</evidence>
<accession>A0A371DUM6</accession>
<dbReference type="PANTHER" id="PTHR42663:SF6">
    <property type="entry name" value="HYDROLASE C777.06C-RELATED"/>
    <property type="match status" value="1"/>
</dbReference>
<dbReference type="CDD" id="cd16279">
    <property type="entry name" value="metallo-hydrolase-like_MBL-fold"/>
    <property type="match status" value="1"/>
</dbReference>
<dbReference type="EMBL" id="KZ857381">
    <property type="protein sequence ID" value="RDX56205.1"/>
    <property type="molecule type" value="Genomic_DNA"/>
</dbReference>
<gene>
    <name evidence="2" type="ORF">OH76DRAFT_1396546</name>
</gene>
<evidence type="ECO:0000313" key="3">
    <source>
        <dbReference type="Proteomes" id="UP000256964"/>
    </source>
</evidence>
<dbReference type="STRING" id="139420.A0A371DUM6"/>
<evidence type="ECO:0000259" key="1">
    <source>
        <dbReference type="Pfam" id="PF12706"/>
    </source>
</evidence>
<dbReference type="AlphaFoldDB" id="A0A371DUM6"/>
<proteinExistence type="predicted"/>
<feature type="domain" description="Metallo-beta-lactamase" evidence="1">
    <location>
        <begin position="97"/>
        <end position="216"/>
    </location>
</feature>
<name>A0A371DUM6_9APHY</name>
<organism evidence="2 3">
    <name type="scientific">Lentinus brumalis</name>
    <dbReference type="NCBI Taxonomy" id="2498619"/>
    <lineage>
        <taxon>Eukaryota</taxon>
        <taxon>Fungi</taxon>
        <taxon>Dikarya</taxon>
        <taxon>Basidiomycota</taxon>
        <taxon>Agaricomycotina</taxon>
        <taxon>Agaricomycetes</taxon>
        <taxon>Polyporales</taxon>
        <taxon>Polyporaceae</taxon>
        <taxon>Lentinus</taxon>
    </lineage>
</organism>
<dbReference type="InterPro" id="IPR001279">
    <property type="entry name" value="Metallo-B-lactamas"/>
</dbReference>
<dbReference type="Proteomes" id="UP000256964">
    <property type="component" value="Unassembled WGS sequence"/>
</dbReference>